<reference evidence="1 2" key="1">
    <citation type="submission" date="2018-11" db="EMBL/GenBank/DDBJ databases">
        <title>Complete genome sequence of Paenibacillus baekrokdamisoli strain KCTC 33723.</title>
        <authorList>
            <person name="Kang S.W."/>
            <person name="Lee K.C."/>
            <person name="Kim K.K."/>
            <person name="Kim J.S."/>
            <person name="Kim D.S."/>
            <person name="Ko S.H."/>
            <person name="Yang S.H."/>
            <person name="Lee J.S."/>
        </authorList>
    </citation>
    <scope>NUCLEOTIDE SEQUENCE [LARGE SCALE GENOMIC DNA]</scope>
    <source>
        <strain evidence="1 2">KCTC 33723</strain>
    </source>
</reference>
<dbReference type="AlphaFoldDB" id="A0A3G9IKB6"/>
<sequence length="58" mass="7075">MEKEELKIKIILKNSKVKKYYLHNEFEHELGQIEVNQTIELKLFRRTRSVIHIKDVSH</sequence>
<dbReference type="Proteomes" id="UP000275368">
    <property type="component" value="Chromosome"/>
</dbReference>
<gene>
    <name evidence="1" type="ORF">Back11_06850</name>
</gene>
<keyword evidence="2" id="KW-1185">Reference proteome</keyword>
<proteinExistence type="predicted"/>
<name>A0A3G9IKB6_9BACL</name>
<protein>
    <submittedName>
        <fullName evidence="1">Uncharacterized protein</fullName>
    </submittedName>
</protein>
<organism evidence="1 2">
    <name type="scientific">Paenibacillus baekrokdamisoli</name>
    <dbReference type="NCBI Taxonomy" id="1712516"/>
    <lineage>
        <taxon>Bacteria</taxon>
        <taxon>Bacillati</taxon>
        <taxon>Bacillota</taxon>
        <taxon>Bacilli</taxon>
        <taxon>Bacillales</taxon>
        <taxon>Paenibacillaceae</taxon>
        <taxon>Paenibacillus</taxon>
    </lineage>
</organism>
<accession>A0A3G9IKB6</accession>
<dbReference type="EMBL" id="AP019308">
    <property type="protein sequence ID" value="BBH19340.1"/>
    <property type="molecule type" value="Genomic_DNA"/>
</dbReference>
<evidence type="ECO:0000313" key="2">
    <source>
        <dbReference type="Proteomes" id="UP000275368"/>
    </source>
</evidence>
<evidence type="ECO:0000313" key="1">
    <source>
        <dbReference type="EMBL" id="BBH19340.1"/>
    </source>
</evidence>
<dbReference type="KEGG" id="pbk:Back11_06850"/>